<keyword evidence="3" id="KW-1185">Reference proteome</keyword>
<gene>
    <name evidence="2" type="ORF">ACFO3Q_01720</name>
</gene>
<accession>A0ABV9NEY0</accession>
<evidence type="ECO:0000313" key="2">
    <source>
        <dbReference type="EMBL" id="MFC4726897.1"/>
    </source>
</evidence>
<feature type="signal peptide" evidence="1">
    <location>
        <begin position="1"/>
        <end position="21"/>
    </location>
</feature>
<organism evidence="2 3">
    <name type="scientific">Coralloluteibacterium thermophilum</name>
    <dbReference type="NCBI Taxonomy" id="2707049"/>
    <lineage>
        <taxon>Bacteria</taxon>
        <taxon>Pseudomonadati</taxon>
        <taxon>Pseudomonadota</taxon>
        <taxon>Gammaproteobacteria</taxon>
        <taxon>Lysobacterales</taxon>
        <taxon>Lysobacteraceae</taxon>
        <taxon>Coralloluteibacterium</taxon>
    </lineage>
</organism>
<dbReference type="Pfam" id="PF19574">
    <property type="entry name" value="LolA_3"/>
    <property type="match status" value="1"/>
</dbReference>
<dbReference type="InterPro" id="IPR004564">
    <property type="entry name" value="OM_lipoprot_carrier_LolA-like"/>
</dbReference>
<dbReference type="EMBL" id="JBHSGG010000002">
    <property type="protein sequence ID" value="MFC4726897.1"/>
    <property type="molecule type" value="Genomic_DNA"/>
</dbReference>
<dbReference type="RefSeq" id="WP_377002858.1">
    <property type="nucleotide sequence ID" value="NZ_JBHSGG010000002.1"/>
</dbReference>
<evidence type="ECO:0000313" key="3">
    <source>
        <dbReference type="Proteomes" id="UP001595892"/>
    </source>
</evidence>
<protein>
    <submittedName>
        <fullName evidence="2">LolA-related protein</fullName>
    </submittedName>
</protein>
<reference evidence="3" key="1">
    <citation type="journal article" date="2019" name="Int. J. Syst. Evol. Microbiol.">
        <title>The Global Catalogue of Microorganisms (GCM) 10K type strain sequencing project: providing services to taxonomists for standard genome sequencing and annotation.</title>
        <authorList>
            <consortium name="The Broad Institute Genomics Platform"/>
            <consortium name="The Broad Institute Genome Sequencing Center for Infectious Disease"/>
            <person name="Wu L."/>
            <person name="Ma J."/>
        </authorList>
    </citation>
    <scope>NUCLEOTIDE SEQUENCE [LARGE SCALE GENOMIC DNA]</scope>
    <source>
        <strain evidence="3">CGMCC 1.13574</strain>
    </source>
</reference>
<sequence>MRPLLPILLLALLAPAPWTRAAPDADAAALDALLADLARPPPSAVDFVEVRESALLDAPVRSTGRLEQPDADTLVRDVRTPQRERTVIRDGRVEMEREGRRVRRFSLDRAPELRGLLASFRGMLGGDSTLLTEHYRTALETADDGRWSLSLAPRDPRLAQHVRQIVLQGPKGDVACMHIEQTESGGSLTLLGRAAERAADIDDMDALRALCGGE</sequence>
<feature type="chain" id="PRO_5046202750" evidence="1">
    <location>
        <begin position="22"/>
        <end position="214"/>
    </location>
</feature>
<name>A0ABV9NEY0_9GAMM</name>
<evidence type="ECO:0000256" key="1">
    <source>
        <dbReference type="SAM" id="SignalP"/>
    </source>
</evidence>
<dbReference type="Proteomes" id="UP001595892">
    <property type="component" value="Unassembled WGS sequence"/>
</dbReference>
<comment type="caution">
    <text evidence="2">The sequence shown here is derived from an EMBL/GenBank/DDBJ whole genome shotgun (WGS) entry which is preliminary data.</text>
</comment>
<keyword evidence="1" id="KW-0732">Signal</keyword>
<proteinExistence type="predicted"/>